<organism evidence="5 6">
    <name type="scientific">Paenibacillus uliginis N3/975</name>
    <dbReference type="NCBI Taxonomy" id="1313296"/>
    <lineage>
        <taxon>Bacteria</taxon>
        <taxon>Bacillati</taxon>
        <taxon>Bacillota</taxon>
        <taxon>Bacilli</taxon>
        <taxon>Bacillales</taxon>
        <taxon>Paenibacillaceae</taxon>
        <taxon>Paenibacillus</taxon>
    </lineage>
</organism>
<keyword evidence="2" id="KW-0238">DNA-binding</keyword>
<dbReference type="InterPro" id="IPR009057">
    <property type="entry name" value="Homeodomain-like_sf"/>
</dbReference>
<dbReference type="PANTHER" id="PTHR46796">
    <property type="entry name" value="HTH-TYPE TRANSCRIPTIONAL ACTIVATOR RHAS-RELATED"/>
    <property type="match status" value="1"/>
</dbReference>
<keyword evidence="3" id="KW-0804">Transcription</keyword>
<sequence>MKGMERFIYKKSAGITALSASLTDFKYKMHCHEEYALGVTLRGIQKYELDGSQQASHENGVMLFHPEQNHDGWSQEKTGIDYVMIYIHPELFLELIQKKDIVRFSTPIVYHAGLGQSILNLTKAIFNDMPDALCSELLLGIAGNFSDDMFRTKGKIDSMFTKRAKEMMHGHLDHVLRLDELSSQFGMSKYQFIRSFKASMGISPYQYYLNCKVEHAKQLIEDTRDVYMAVTQCGFTDLAHLNRHFKNVYGTTAYDYMSHLER</sequence>
<dbReference type="PROSITE" id="PS01124">
    <property type="entry name" value="HTH_ARAC_FAMILY_2"/>
    <property type="match status" value="1"/>
</dbReference>
<dbReference type="AlphaFoldDB" id="A0A1X7HSI4"/>
<reference evidence="5 6" key="1">
    <citation type="submission" date="2017-04" db="EMBL/GenBank/DDBJ databases">
        <authorList>
            <person name="Afonso C.L."/>
            <person name="Miller P.J."/>
            <person name="Scott M.A."/>
            <person name="Spackman E."/>
            <person name="Goraichik I."/>
            <person name="Dimitrov K.M."/>
            <person name="Suarez D.L."/>
            <person name="Swayne D.E."/>
        </authorList>
    </citation>
    <scope>NUCLEOTIDE SEQUENCE [LARGE SCALE GENOMIC DNA]</scope>
    <source>
        <strain evidence="5 6">N3/975</strain>
    </source>
</reference>
<protein>
    <submittedName>
        <fullName evidence="5">Transcriptional regulator, AraC family</fullName>
    </submittedName>
</protein>
<dbReference type="Proteomes" id="UP000192940">
    <property type="component" value="Chromosome I"/>
</dbReference>
<evidence type="ECO:0000259" key="4">
    <source>
        <dbReference type="PROSITE" id="PS01124"/>
    </source>
</evidence>
<dbReference type="InterPro" id="IPR018060">
    <property type="entry name" value="HTH_AraC"/>
</dbReference>
<gene>
    <name evidence="5" type="ORF">SAMN05661091_5642</name>
</gene>
<dbReference type="SMART" id="SM00342">
    <property type="entry name" value="HTH_ARAC"/>
    <property type="match status" value="1"/>
</dbReference>
<dbReference type="STRING" id="1313296.SAMN05661091_5642"/>
<keyword evidence="1" id="KW-0805">Transcription regulation</keyword>
<dbReference type="InterPro" id="IPR050204">
    <property type="entry name" value="AraC_XylS_family_regulators"/>
</dbReference>
<evidence type="ECO:0000256" key="2">
    <source>
        <dbReference type="ARBA" id="ARBA00023125"/>
    </source>
</evidence>
<feature type="domain" description="HTH araC/xylS-type" evidence="4">
    <location>
        <begin position="162"/>
        <end position="259"/>
    </location>
</feature>
<dbReference type="SUPFAM" id="SSF46689">
    <property type="entry name" value="Homeodomain-like"/>
    <property type="match status" value="2"/>
</dbReference>
<dbReference type="Pfam" id="PF02311">
    <property type="entry name" value="AraC_binding"/>
    <property type="match status" value="1"/>
</dbReference>
<evidence type="ECO:0000313" key="5">
    <source>
        <dbReference type="EMBL" id="SMF91995.1"/>
    </source>
</evidence>
<evidence type="ECO:0000256" key="1">
    <source>
        <dbReference type="ARBA" id="ARBA00023015"/>
    </source>
</evidence>
<accession>A0A1X7HSI4</accession>
<dbReference type="EMBL" id="LT840184">
    <property type="protein sequence ID" value="SMF91995.1"/>
    <property type="molecule type" value="Genomic_DNA"/>
</dbReference>
<dbReference type="InterPro" id="IPR037923">
    <property type="entry name" value="HTH-like"/>
</dbReference>
<evidence type="ECO:0000313" key="6">
    <source>
        <dbReference type="Proteomes" id="UP000192940"/>
    </source>
</evidence>
<dbReference type="Gene3D" id="1.10.10.60">
    <property type="entry name" value="Homeodomain-like"/>
    <property type="match status" value="2"/>
</dbReference>
<dbReference type="Pfam" id="PF12833">
    <property type="entry name" value="HTH_18"/>
    <property type="match status" value="1"/>
</dbReference>
<proteinExistence type="predicted"/>
<keyword evidence="6" id="KW-1185">Reference proteome</keyword>
<evidence type="ECO:0000256" key="3">
    <source>
        <dbReference type="ARBA" id="ARBA00023163"/>
    </source>
</evidence>
<dbReference type="PANTHER" id="PTHR46796:SF2">
    <property type="entry name" value="TRANSCRIPTIONAL REGULATORY PROTEIN"/>
    <property type="match status" value="1"/>
</dbReference>
<dbReference type="GO" id="GO:0043565">
    <property type="term" value="F:sequence-specific DNA binding"/>
    <property type="evidence" value="ECO:0007669"/>
    <property type="project" value="InterPro"/>
</dbReference>
<dbReference type="InterPro" id="IPR003313">
    <property type="entry name" value="AraC-bd"/>
</dbReference>
<dbReference type="SUPFAM" id="SSF51215">
    <property type="entry name" value="Regulatory protein AraC"/>
    <property type="match status" value="1"/>
</dbReference>
<dbReference type="GO" id="GO:0003700">
    <property type="term" value="F:DNA-binding transcription factor activity"/>
    <property type="evidence" value="ECO:0007669"/>
    <property type="project" value="InterPro"/>
</dbReference>
<name>A0A1X7HSI4_9BACL</name>